<evidence type="ECO:0008006" key="5">
    <source>
        <dbReference type="Google" id="ProtNLM"/>
    </source>
</evidence>
<dbReference type="PATRIC" id="fig|1121939.11.peg.2559"/>
<dbReference type="InterPro" id="IPR050767">
    <property type="entry name" value="Sel1_AlgK"/>
</dbReference>
<dbReference type="Pfam" id="PF08238">
    <property type="entry name" value="Sel1"/>
    <property type="match status" value="5"/>
</dbReference>
<keyword evidence="2" id="KW-0812">Transmembrane</keyword>
<dbReference type="OrthoDB" id="6687494at2"/>
<dbReference type="SMART" id="SM00671">
    <property type="entry name" value="SEL1"/>
    <property type="match status" value="5"/>
</dbReference>
<feature type="transmembrane region" description="Helical" evidence="2">
    <location>
        <begin position="12"/>
        <end position="40"/>
    </location>
</feature>
<dbReference type="InterPro" id="IPR011990">
    <property type="entry name" value="TPR-like_helical_dom_sf"/>
</dbReference>
<gene>
    <name evidence="3" type="ORF">L861_19800</name>
</gene>
<organism evidence="3 4">
    <name type="scientific">Litchfieldella anticariensis (strain DSM 16096 / CECT 5854 / CIP 108499 / LMG 22089 / FP35)</name>
    <name type="common">Halomonas anticariensis</name>
    <dbReference type="NCBI Taxonomy" id="1121939"/>
    <lineage>
        <taxon>Bacteria</taxon>
        <taxon>Pseudomonadati</taxon>
        <taxon>Pseudomonadota</taxon>
        <taxon>Gammaproteobacteria</taxon>
        <taxon>Oceanospirillales</taxon>
        <taxon>Halomonadaceae</taxon>
        <taxon>Litchfieldella</taxon>
    </lineage>
</organism>
<dbReference type="Gene3D" id="1.25.40.10">
    <property type="entry name" value="Tetratricopeptide repeat domain"/>
    <property type="match status" value="1"/>
</dbReference>
<dbReference type="eggNOG" id="COG0790">
    <property type="taxonomic scope" value="Bacteria"/>
</dbReference>
<evidence type="ECO:0000313" key="3">
    <source>
        <dbReference type="EMBL" id="EPC01898.1"/>
    </source>
</evidence>
<proteinExistence type="predicted"/>
<evidence type="ECO:0000256" key="1">
    <source>
        <dbReference type="SAM" id="MobiDB-lite"/>
    </source>
</evidence>
<evidence type="ECO:0000256" key="2">
    <source>
        <dbReference type="SAM" id="Phobius"/>
    </source>
</evidence>
<name>S2KN56_LITA3</name>
<protein>
    <recommendedName>
        <fullName evidence="5">Sel1 repeat family protein</fullName>
    </recommendedName>
</protein>
<dbReference type="PANTHER" id="PTHR11102:SF160">
    <property type="entry name" value="ERAD-ASSOCIATED E3 UBIQUITIN-PROTEIN LIGASE COMPONENT HRD3"/>
    <property type="match status" value="1"/>
</dbReference>
<dbReference type="STRING" id="1121939.L861_19800"/>
<dbReference type="EMBL" id="ASTJ01000029">
    <property type="protein sequence ID" value="EPC01898.1"/>
    <property type="molecule type" value="Genomic_DNA"/>
</dbReference>
<dbReference type="SUPFAM" id="SSF81901">
    <property type="entry name" value="HCP-like"/>
    <property type="match status" value="1"/>
</dbReference>
<keyword evidence="4" id="KW-1185">Reference proteome</keyword>
<dbReference type="InterPro" id="IPR006597">
    <property type="entry name" value="Sel1-like"/>
</dbReference>
<dbReference type="AlphaFoldDB" id="S2KN56"/>
<dbReference type="Proteomes" id="UP000014463">
    <property type="component" value="Unassembled WGS sequence"/>
</dbReference>
<accession>S2KN56</accession>
<sequence length="625" mass="69211">MKGIIQIAAGAAIWVFAIIVELAWLGLCFGSVVVGLALLIFAPWLLIAPLAAITLPGNALIFLGISNLRGGQQSYRPTSYRGRVYQGELRRTDSGQVPRALPGDVQRNESDNGGDNPRLLGSEMIKIKEDAELGCPESQYEIGTRYAKGEGVDKNPREALIWFKRAADKGHVKAQFEVGVMFAHGYGTIKKPAVAVRWFLKSADQGDDRAMFNLGYLYANGDDGVPQRGSEALKWYKSAYEAGNTKALYNLGSLFYYGQGISVDREEAFKWYRKAAELLDANAQCKVGELYEHGDGVGRDLIEAEKWYRLAAEQGNERAKAHLELLPHAEDDLDDLQVSLAEGDEVFGADLHEAQVLSVDSACDVNYSVSKDGFIVRDAETGHSVVVAYDGENYQGKAAVPELGVSVSLEPWRKGGNPFEDDGCYWVTRWVDDIDDLVQIIVRPDVPFSSLMKEVERLSEAAAHEVLNFDQVDFNYDAGSLLSVVTKQYDTGYIFVDIMNDLAVSADDIMASKPGVQMAYGYARRCAAAALYLQGLSDKESLEHAMAMFKGLQAMTGHTVEFQEDAYTDALSFMQTYSHQIARKMTRVLVMMAMQSEPPDEELNDAELFDLVIHMAYQEQQQNFM</sequence>
<comment type="caution">
    <text evidence="3">The sequence shown here is derived from an EMBL/GenBank/DDBJ whole genome shotgun (WGS) entry which is preliminary data.</text>
</comment>
<evidence type="ECO:0000313" key="4">
    <source>
        <dbReference type="Proteomes" id="UP000014463"/>
    </source>
</evidence>
<dbReference type="PANTHER" id="PTHR11102">
    <property type="entry name" value="SEL-1-LIKE PROTEIN"/>
    <property type="match status" value="1"/>
</dbReference>
<feature type="region of interest" description="Disordered" evidence="1">
    <location>
        <begin position="94"/>
        <end position="118"/>
    </location>
</feature>
<keyword evidence="2" id="KW-1133">Transmembrane helix</keyword>
<keyword evidence="2" id="KW-0472">Membrane</keyword>
<reference evidence="3 4" key="1">
    <citation type="journal article" date="2013" name="Genome Announc.">
        <title>Draft genome sequence of the moderately halophilic gammaproteobacterium Halomonas anticariensis FP35.</title>
        <authorList>
            <person name="Tahrioui A."/>
            <person name="Quesada E."/>
            <person name="Llamas I."/>
        </authorList>
    </citation>
    <scope>NUCLEOTIDE SEQUENCE [LARGE SCALE GENOMIC DNA]</scope>
    <source>
        <strain evidence="4">DSM 16096 / CECT 5854 / LMG 22089 / FP35</strain>
    </source>
</reference>
<dbReference type="RefSeq" id="WP_016417069.1">
    <property type="nucleotide sequence ID" value="NZ_AUAB01000012.1"/>
</dbReference>